<accession>A0A451BMC1</accession>
<dbReference type="EMBL" id="CAADHB010000049">
    <property type="protein sequence ID" value="VFK79420.1"/>
    <property type="molecule type" value="Genomic_DNA"/>
</dbReference>
<evidence type="ECO:0000313" key="1">
    <source>
        <dbReference type="EMBL" id="VFK39517.1"/>
    </source>
</evidence>
<sequence length="83" mass="7864">MKYVCRHCGALNDIPDGGPASGYPCLSCSQPLSSTPKKPEGDTSAAVGMIGGATLGAAIGGSAGAIIGGIVGGIIGYNAKGVG</sequence>
<gene>
    <name evidence="3" type="ORF">BECKSD772D_GA0070982_10496</name>
    <name evidence="2" type="ORF">BECKSD772E_GA0070983_10427</name>
    <name evidence="1" type="ORF">BECKSD772F_GA0070984_10426</name>
</gene>
<dbReference type="EMBL" id="CAADFR010000042">
    <property type="protein sequence ID" value="VFK39517.1"/>
    <property type="molecule type" value="Genomic_DNA"/>
</dbReference>
<proteinExistence type="predicted"/>
<dbReference type="AlphaFoldDB" id="A0A451BMC1"/>
<dbReference type="Gene3D" id="2.30.30.380">
    <property type="entry name" value="Zn-finger domain of Sec23/24"/>
    <property type="match status" value="1"/>
</dbReference>
<reference evidence="3" key="1">
    <citation type="submission" date="2019-02" db="EMBL/GenBank/DDBJ databases">
        <authorList>
            <person name="Gruber-Vodicka R. H."/>
            <person name="Seah K. B. B."/>
        </authorList>
    </citation>
    <scope>NUCLEOTIDE SEQUENCE</scope>
    <source>
        <strain evidence="3">BECK_S127</strain>
        <strain evidence="2">BECK_S1320</strain>
        <strain evidence="1">BECK_S1321</strain>
    </source>
</reference>
<protein>
    <recommendedName>
        <fullName evidence="4">Glycine zipper</fullName>
    </recommendedName>
</protein>
<dbReference type="EMBL" id="CAADFU010000042">
    <property type="protein sequence ID" value="VFK44681.1"/>
    <property type="molecule type" value="Genomic_DNA"/>
</dbReference>
<name>A0A451BMC1_9GAMM</name>
<evidence type="ECO:0000313" key="3">
    <source>
        <dbReference type="EMBL" id="VFK79420.1"/>
    </source>
</evidence>
<evidence type="ECO:0008006" key="4">
    <source>
        <dbReference type="Google" id="ProtNLM"/>
    </source>
</evidence>
<evidence type="ECO:0000313" key="2">
    <source>
        <dbReference type="EMBL" id="VFK44681.1"/>
    </source>
</evidence>
<organism evidence="3">
    <name type="scientific">Candidatus Kentrum sp. SD</name>
    <dbReference type="NCBI Taxonomy" id="2126332"/>
    <lineage>
        <taxon>Bacteria</taxon>
        <taxon>Pseudomonadati</taxon>
        <taxon>Pseudomonadota</taxon>
        <taxon>Gammaproteobacteria</taxon>
        <taxon>Candidatus Kentrum</taxon>
    </lineage>
</organism>